<protein>
    <submittedName>
        <fullName evidence="3">DUF4112 domain-containing protein</fullName>
    </submittedName>
</protein>
<feature type="region of interest" description="Disordered" evidence="1">
    <location>
        <begin position="1"/>
        <end position="50"/>
    </location>
</feature>
<feature type="transmembrane region" description="Helical" evidence="2">
    <location>
        <begin position="162"/>
        <end position="189"/>
    </location>
</feature>
<dbReference type="InterPro" id="IPR025187">
    <property type="entry name" value="DUF4112"/>
</dbReference>
<sequence>MKSSHSGPTLRDHTPRCPRRSPKARTSWQAFPVTSPKPSPQPGNTPSPLSRSLSRWLDEAIQVPGTKFRFGFDPILSLFPVVGSAVPAVLGSTILFDAIRLRAPLPVLARMVFNYGIDWIIGSIPLIGNVFDFAWRSNTRNVKLLERTIADREQVRKATVKYWITAVALVVGSLVGLLVLSITVVVWLITWLLGR</sequence>
<feature type="transmembrane region" description="Helical" evidence="2">
    <location>
        <begin position="75"/>
        <end position="96"/>
    </location>
</feature>
<reference evidence="3 4" key="1">
    <citation type="submission" date="2018-11" db="EMBL/GenBank/DDBJ databases">
        <title>Genomes From Bacteria Associated with the Canine Oral Cavity: a Test Case for Automated Genome-Based Taxonomic Assignment.</title>
        <authorList>
            <person name="Coil D.A."/>
            <person name="Jospin G."/>
            <person name="Darling A.E."/>
            <person name="Wallis C."/>
            <person name="Davis I.J."/>
            <person name="Harris S."/>
            <person name="Eisen J.A."/>
            <person name="Holcombe L.J."/>
            <person name="O'Flynn C."/>
        </authorList>
    </citation>
    <scope>NUCLEOTIDE SEQUENCE [LARGE SCALE GENOMIC DNA]</scope>
    <source>
        <strain evidence="3 4">OH2822_COT-296</strain>
    </source>
</reference>
<keyword evidence="2" id="KW-0472">Membrane</keyword>
<dbReference type="Pfam" id="PF13430">
    <property type="entry name" value="DUF4112"/>
    <property type="match status" value="1"/>
</dbReference>
<accession>A0A3P1WW82</accession>
<evidence type="ECO:0000313" key="3">
    <source>
        <dbReference type="EMBL" id="RRD50296.1"/>
    </source>
</evidence>
<dbReference type="AlphaFoldDB" id="A0A3P1WW82"/>
<dbReference type="PANTHER" id="PTHR35519">
    <property type="entry name" value="MEMBRANE PROTEINS"/>
    <property type="match status" value="1"/>
</dbReference>
<proteinExistence type="predicted"/>
<dbReference type="OrthoDB" id="513552at2"/>
<feature type="transmembrane region" description="Helical" evidence="2">
    <location>
        <begin position="116"/>
        <end position="135"/>
    </location>
</feature>
<evidence type="ECO:0000256" key="1">
    <source>
        <dbReference type="SAM" id="MobiDB-lite"/>
    </source>
</evidence>
<comment type="caution">
    <text evidence="3">The sequence shown here is derived from an EMBL/GenBank/DDBJ whole genome shotgun (WGS) entry which is preliminary data.</text>
</comment>
<keyword evidence="2" id="KW-1133">Transmembrane helix</keyword>
<evidence type="ECO:0000313" key="4">
    <source>
        <dbReference type="Proteomes" id="UP000280935"/>
    </source>
</evidence>
<evidence type="ECO:0000256" key="2">
    <source>
        <dbReference type="SAM" id="Phobius"/>
    </source>
</evidence>
<dbReference type="Proteomes" id="UP000280935">
    <property type="component" value="Unassembled WGS sequence"/>
</dbReference>
<feature type="compositionally biased region" description="Pro residues" evidence="1">
    <location>
        <begin position="35"/>
        <end position="45"/>
    </location>
</feature>
<name>A0A3P1WW82_9ACTN</name>
<dbReference type="EMBL" id="RQYT01000007">
    <property type="protein sequence ID" value="RRD50296.1"/>
    <property type="molecule type" value="Genomic_DNA"/>
</dbReference>
<organism evidence="3 4">
    <name type="scientific">Arachnia propionica</name>
    <dbReference type="NCBI Taxonomy" id="1750"/>
    <lineage>
        <taxon>Bacteria</taxon>
        <taxon>Bacillati</taxon>
        <taxon>Actinomycetota</taxon>
        <taxon>Actinomycetes</taxon>
        <taxon>Propionibacteriales</taxon>
        <taxon>Propionibacteriaceae</taxon>
        <taxon>Arachnia</taxon>
    </lineage>
</organism>
<dbReference type="PANTHER" id="PTHR35519:SF2">
    <property type="entry name" value="PH DOMAIN PROTEIN"/>
    <property type="match status" value="1"/>
</dbReference>
<gene>
    <name evidence="3" type="ORF">EII35_04910</name>
</gene>
<keyword evidence="2" id="KW-0812">Transmembrane</keyword>